<dbReference type="GO" id="GO:0160147">
    <property type="term" value="F:tRNA pseudouridine(38-40) synthase activity"/>
    <property type="evidence" value="ECO:0007669"/>
    <property type="project" value="UniProtKB-EC"/>
</dbReference>
<dbReference type="EMBL" id="CP125292">
    <property type="protein sequence ID" value="WHM19842.1"/>
    <property type="molecule type" value="Genomic_DNA"/>
</dbReference>
<feature type="domain" description="Pseudouridine synthase I TruA alpha/beta" evidence="8">
    <location>
        <begin position="144"/>
        <end position="246"/>
    </location>
</feature>
<reference evidence="9 14" key="1">
    <citation type="submission" date="2014-12" db="EMBL/GenBank/DDBJ databases">
        <title>Comparative genome analysis of Bacillus coagulans HM-08, Clostridium butyricum HM-68, Bacillus subtilis HM-66 and Bacillus licheniformis BL-09.</title>
        <authorList>
            <person name="Zhang H."/>
        </authorList>
    </citation>
    <scope>NUCLEOTIDE SEQUENCE [LARGE SCALE GENOMIC DNA]</scope>
    <source>
        <strain evidence="9 14">HM-66</strain>
    </source>
</reference>
<dbReference type="AlphaFoldDB" id="A0A063XB88"/>
<evidence type="ECO:0000313" key="11">
    <source>
        <dbReference type="EMBL" id="MBO3796139.1"/>
    </source>
</evidence>
<dbReference type="Proteomes" id="UP001229422">
    <property type="component" value="Chromosome"/>
</dbReference>
<accession>A0A063XB88</accession>
<dbReference type="PANTHER" id="PTHR11142:SF0">
    <property type="entry name" value="TRNA PSEUDOURIDINE SYNTHASE-LIKE 1"/>
    <property type="match status" value="1"/>
</dbReference>
<comment type="similarity">
    <text evidence="1 4 7">Belongs to the tRNA pseudouridine synthase TruA family.</text>
</comment>
<dbReference type="RefSeq" id="WP_004399657.1">
    <property type="nucleotide sequence ID" value="NZ_AP024621.1"/>
</dbReference>
<dbReference type="STRING" id="483913.AN935_00755"/>
<reference evidence="11" key="3">
    <citation type="submission" date="2021-03" db="EMBL/GenBank/DDBJ databases">
        <title>Isolation of Bacillus subtilis from fermented food sample.</title>
        <authorList>
            <person name="Lakshmanan V."/>
            <person name="Athira K."/>
            <person name="Rajagopal K."/>
        </authorList>
    </citation>
    <scope>NUCLEOTIDE SEQUENCE</scope>
    <source>
        <strain evidence="11">S1</strain>
    </source>
</reference>
<dbReference type="InterPro" id="IPR020095">
    <property type="entry name" value="PsdUridine_synth_TruA_C"/>
</dbReference>
<dbReference type="Proteomes" id="UP000076442">
    <property type="component" value="Unassembled WGS sequence"/>
</dbReference>
<gene>
    <name evidence="4 11" type="primary">truA</name>
    <name evidence="10" type="ORF">B4122_1404</name>
    <name evidence="11" type="ORF">J5227_17920</name>
    <name evidence="12" type="ORF">P5633_02165</name>
    <name evidence="13" type="ORF">QL281_13060</name>
    <name evidence="9" type="ORF">SC09_Contig26orf00095</name>
</gene>
<dbReference type="GO" id="GO:0003723">
    <property type="term" value="F:RNA binding"/>
    <property type="evidence" value="ECO:0007669"/>
    <property type="project" value="InterPro"/>
</dbReference>
<dbReference type="InterPro" id="IPR020094">
    <property type="entry name" value="TruA/RsuA/RluB/E/F_N"/>
</dbReference>
<dbReference type="Gene3D" id="3.30.70.580">
    <property type="entry name" value="Pseudouridine synthase I, catalytic domain, N-terminal subdomain"/>
    <property type="match status" value="1"/>
</dbReference>
<dbReference type="EMBL" id="LJZV01000008">
    <property type="protein sequence ID" value="KZD92929.1"/>
    <property type="molecule type" value="Genomic_DNA"/>
</dbReference>
<dbReference type="InterPro" id="IPR020103">
    <property type="entry name" value="PsdUridine_synth_cat_dom_sf"/>
</dbReference>
<feature type="domain" description="Pseudouridine synthase I TruA alpha/beta" evidence="8">
    <location>
        <begin position="8"/>
        <end position="104"/>
    </location>
</feature>
<proteinExistence type="inferred from homology"/>
<evidence type="ECO:0000313" key="10">
    <source>
        <dbReference type="EMBL" id="KZD92929.1"/>
    </source>
</evidence>
<sequence length="247" mass="27989">MRLKCTISYDGHLFNGYQVQPGKRTVQDELEKALAVLHKSKDRIPVVSSGRTDSGVHAAGQVIHFDTPLSIPAERWPYALNALLPDDIAVKQAEIADDGFHARFSAVKKEYRYFVYTEKHPDVFKRHYAYHFSYRLNVQDMREAAKHLIGTHDFTSFCAAKTEVQDKVRTIYELDWTETADGLQMRITGSGFLYNMVRIIAGTLLDAGIGKISPDEVKSMLEAKDREAAGRTAPGHGLYLWNVYYDN</sequence>
<comment type="caution">
    <text evidence="4">Lacks conserved residue(s) required for the propagation of feature annotation.</text>
</comment>
<evidence type="ECO:0000313" key="14">
    <source>
        <dbReference type="Proteomes" id="UP000032247"/>
    </source>
</evidence>
<evidence type="ECO:0000256" key="6">
    <source>
        <dbReference type="PIRSR" id="PIRSR001430-2"/>
    </source>
</evidence>
<dbReference type="EMBL" id="JAGFPW010000021">
    <property type="protein sequence ID" value="MBO3796139.1"/>
    <property type="molecule type" value="Genomic_DNA"/>
</dbReference>
<dbReference type="OMA" id="ADAFCHN"/>
<dbReference type="NCBIfam" id="TIGR00071">
    <property type="entry name" value="hisT_truA"/>
    <property type="match status" value="1"/>
</dbReference>
<dbReference type="SUPFAM" id="SSF55120">
    <property type="entry name" value="Pseudouridine synthase"/>
    <property type="match status" value="1"/>
</dbReference>
<evidence type="ECO:0000256" key="5">
    <source>
        <dbReference type="PIRSR" id="PIRSR001430-1"/>
    </source>
</evidence>
<dbReference type="CDD" id="cd02570">
    <property type="entry name" value="PseudoU_synth_EcTruA"/>
    <property type="match status" value="1"/>
</dbReference>
<dbReference type="Gene3D" id="3.30.70.660">
    <property type="entry name" value="Pseudouridine synthase I, catalytic domain, C-terminal subdomain"/>
    <property type="match status" value="1"/>
</dbReference>
<dbReference type="PATRIC" id="fig|1423.167.peg.3694"/>
<evidence type="ECO:0000313" key="15">
    <source>
        <dbReference type="Proteomes" id="UP000076442"/>
    </source>
</evidence>
<keyword evidence="2 4" id="KW-0819">tRNA processing</keyword>
<dbReference type="EC" id="5.4.99.12" evidence="4"/>
<dbReference type="InterPro" id="IPR020097">
    <property type="entry name" value="PsdUridine_synth_TruA_a/b_dom"/>
</dbReference>
<dbReference type="GO" id="GO:0031119">
    <property type="term" value="P:tRNA pseudouridine synthesis"/>
    <property type="evidence" value="ECO:0007669"/>
    <property type="project" value="UniProtKB-UniRule"/>
</dbReference>
<evidence type="ECO:0000259" key="8">
    <source>
        <dbReference type="Pfam" id="PF01416"/>
    </source>
</evidence>
<dbReference type="EMBL" id="JXBC01000005">
    <property type="protein sequence ID" value="KIU10314.1"/>
    <property type="molecule type" value="Genomic_DNA"/>
</dbReference>
<comment type="function">
    <text evidence="4">Formation of pseudouridine at positions 38, 39 and 40 in the anticodon stem and loop of transfer RNAs.</text>
</comment>
<protein>
    <recommendedName>
        <fullName evidence="4">tRNA pseudouridine synthase A</fullName>
        <ecNumber evidence="4">5.4.99.12</ecNumber>
    </recommendedName>
    <alternativeName>
        <fullName evidence="4">tRNA pseudouridine(38-40) synthase</fullName>
    </alternativeName>
    <alternativeName>
        <fullName evidence="4">tRNA pseudouridylate synthase I</fullName>
    </alternativeName>
    <alternativeName>
        <fullName evidence="4">tRNA-uridine isomerase I</fullName>
    </alternativeName>
</protein>
<comment type="subunit">
    <text evidence="4">Homodimer.</text>
</comment>
<feature type="active site" description="Nucleophile" evidence="4 5">
    <location>
        <position position="53"/>
    </location>
</feature>
<keyword evidence="3 4" id="KW-0413">Isomerase</keyword>
<dbReference type="Proteomes" id="UP000665181">
    <property type="component" value="Unassembled WGS sequence"/>
</dbReference>
<dbReference type="PANTHER" id="PTHR11142">
    <property type="entry name" value="PSEUDOURIDYLATE SYNTHASE"/>
    <property type="match status" value="1"/>
</dbReference>
<dbReference type="InterPro" id="IPR001406">
    <property type="entry name" value="PsdUridine_synth_TruA"/>
</dbReference>
<dbReference type="SMR" id="A0A063XB88"/>
<evidence type="ECO:0000256" key="3">
    <source>
        <dbReference type="ARBA" id="ARBA00023235"/>
    </source>
</evidence>
<evidence type="ECO:0000256" key="2">
    <source>
        <dbReference type="ARBA" id="ARBA00022694"/>
    </source>
</evidence>
<organism evidence="9 14">
    <name type="scientific">Bacillus subtilis</name>
    <dbReference type="NCBI Taxonomy" id="1423"/>
    <lineage>
        <taxon>Bacteria</taxon>
        <taxon>Bacillati</taxon>
        <taxon>Bacillota</taxon>
        <taxon>Bacilli</taxon>
        <taxon>Bacillales</taxon>
        <taxon>Bacillaceae</taxon>
        <taxon>Bacillus</taxon>
    </lineage>
</organism>
<reference evidence="13" key="5">
    <citation type="submission" date="2023-05" db="EMBL/GenBank/DDBJ databases">
        <title>Complete genome sequence of Bacillus subtilis SRCM117797 isolated from Soybean paste.</title>
        <authorList>
            <person name="Abraha H.B."/>
            <person name="Kim K.-P."/>
            <person name="Ryu M.-S."/>
            <person name="Jeong D.-Y."/>
        </authorList>
    </citation>
    <scope>NUCLEOTIDE SEQUENCE</scope>
    <source>
        <strain evidence="13">SRCM117797</strain>
    </source>
</reference>
<dbReference type="FunFam" id="3.30.70.580:FF:000001">
    <property type="entry name" value="tRNA pseudouridine synthase A"/>
    <property type="match status" value="1"/>
</dbReference>
<reference evidence="10 15" key="2">
    <citation type="submission" date="2015-09" db="EMBL/GenBank/DDBJ databases">
        <title>Spore heat resistance.</title>
        <authorList>
            <person name="Boekhorst J."/>
            <person name="Berendsen E.M."/>
            <person name="Wells-Bennik M.H."/>
            <person name="Kuipers O.P."/>
        </authorList>
    </citation>
    <scope>NUCLEOTIDE SEQUENCE [LARGE SCALE GENOMIC DNA]</scope>
    <source>
        <strain evidence="10 15">B4122</strain>
    </source>
</reference>
<name>A0A063XB88_BACIU</name>
<evidence type="ECO:0000256" key="1">
    <source>
        <dbReference type="ARBA" id="ARBA00009375"/>
    </source>
</evidence>
<evidence type="ECO:0000256" key="4">
    <source>
        <dbReference type="HAMAP-Rule" id="MF_00171"/>
    </source>
</evidence>
<evidence type="ECO:0000313" key="9">
    <source>
        <dbReference type="EMBL" id="KIU10314.1"/>
    </source>
</evidence>
<dbReference type="Pfam" id="PF01416">
    <property type="entry name" value="PseudoU_synth_1"/>
    <property type="match status" value="2"/>
</dbReference>
<feature type="binding site" evidence="4 6">
    <location>
        <position position="111"/>
    </location>
    <ligand>
        <name>substrate</name>
    </ligand>
</feature>
<dbReference type="EMBL" id="CP120576">
    <property type="protein sequence ID" value="WEY85097.1"/>
    <property type="molecule type" value="Genomic_DNA"/>
</dbReference>
<comment type="catalytic activity">
    <reaction evidence="4 7">
        <text>uridine(38/39/40) in tRNA = pseudouridine(38/39/40) in tRNA</text>
        <dbReference type="Rhea" id="RHEA:22376"/>
        <dbReference type="Rhea" id="RHEA-COMP:10085"/>
        <dbReference type="Rhea" id="RHEA-COMP:10087"/>
        <dbReference type="ChEBI" id="CHEBI:65314"/>
        <dbReference type="ChEBI" id="CHEBI:65315"/>
        <dbReference type="EC" id="5.4.99.12"/>
    </reaction>
</comment>
<dbReference type="Proteomes" id="UP000032247">
    <property type="component" value="Unassembled WGS sequence"/>
</dbReference>
<dbReference type="Proteomes" id="UP001214898">
    <property type="component" value="Chromosome"/>
</dbReference>
<dbReference type="HAMAP" id="MF_00171">
    <property type="entry name" value="TruA"/>
    <property type="match status" value="1"/>
</dbReference>
<evidence type="ECO:0000313" key="13">
    <source>
        <dbReference type="EMBL" id="WHM19842.1"/>
    </source>
</evidence>
<evidence type="ECO:0000313" key="12">
    <source>
        <dbReference type="EMBL" id="WEY85097.1"/>
    </source>
</evidence>
<reference evidence="12" key="4">
    <citation type="submission" date="2023-03" db="EMBL/GenBank/DDBJ databases">
        <title>Complete genome sequences of 52 Bacillus and Priestia strains isolated from West-African fermentations and 26 reference strains from the DSMZ collection.</title>
        <authorList>
            <person name="Wiedenbein E.S."/>
            <person name="Canoy T.S."/>
            <person name="Hui Y."/>
            <person name="Parkouda C."/>
            <person name="Dawende C."/>
            <person name="Ametefe E."/>
            <person name="Jespersen L."/>
            <person name="Nielsen D.S."/>
        </authorList>
    </citation>
    <scope>NUCLEOTIDE SEQUENCE</scope>
    <source>
        <strain evidence="12">PRO56</strain>
    </source>
</reference>
<evidence type="ECO:0000256" key="7">
    <source>
        <dbReference type="RuleBase" id="RU003792"/>
    </source>
</evidence>
<dbReference type="PIRSF" id="PIRSF001430">
    <property type="entry name" value="tRNA_psdUrid_synth"/>
    <property type="match status" value="1"/>
</dbReference>